<dbReference type="Pfam" id="PF09346">
    <property type="entry name" value="SMI1_KNR4"/>
    <property type="match status" value="1"/>
</dbReference>
<accession>A0A4Q7J1M5</accession>
<name>A0A4Q7J1M5_9PSEU</name>
<keyword evidence="3" id="KW-1185">Reference proteome</keyword>
<protein>
    <recommendedName>
        <fullName evidence="1">Knr4/Smi1-like domain-containing protein</fullName>
    </recommendedName>
</protein>
<reference evidence="2 3" key="1">
    <citation type="submission" date="2019-02" db="EMBL/GenBank/DDBJ databases">
        <title>Draft genome sequence of Amycolatopsis sp. 8-3EHSu isolated from roots of Suaeda maritima.</title>
        <authorList>
            <person name="Duangmal K."/>
            <person name="Chantavorakit T."/>
        </authorList>
    </citation>
    <scope>NUCLEOTIDE SEQUENCE [LARGE SCALE GENOMIC DNA]</scope>
    <source>
        <strain evidence="2 3">8-3EHSu</strain>
    </source>
</reference>
<evidence type="ECO:0000259" key="1">
    <source>
        <dbReference type="Pfam" id="PF09346"/>
    </source>
</evidence>
<dbReference type="OrthoDB" id="3399677at2"/>
<dbReference type="RefSeq" id="WP_130478320.1">
    <property type="nucleotide sequence ID" value="NZ_SFCC01000015.1"/>
</dbReference>
<evidence type="ECO:0000313" key="3">
    <source>
        <dbReference type="Proteomes" id="UP000292003"/>
    </source>
</evidence>
<dbReference type="InterPro" id="IPR037883">
    <property type="entry name" value="Knr4/Smi1-like_sf"/>
</dbReference>
<organism evidence="2 3">
    <name type="scientific">Amycolatopsis suaedae</name>
    <dbReference type="NCBI Taxonomy" id="2510978"/>
    <lineage>
        <taxon>Bacteria</taxon>
        <taxon>Bacillati</taxon>
        <taxon>Actinomycetota</taxon>
        <taxon>Actinomycetes</taxon>
        <taxon>Pseudonocardiales</taxon>
        <taxon>Pseudonocardiaceae</taxon>
        <taxon>Amycolatopsis</taxon>
    </lineage>
</organism>
<evidence type="ECO:0000313" key="2">
    <source>
        <dbReference type="EMBL" id="RZQ60747.1"/>
    </source>
</evidence>
<dbReference type="AlphaFoldDB" id="A0A4Q7J1M5"/>
<gene>
    <name evidence="2" type="ORF">EWH70_26925</name>
</gene>
<dbReference type="EMBL" id="SFCC01000015">
    <property type="protein sequence ID" value="RZQ60747.1"/>
    <property type="molecule type" value="Genomic_DNA"/>
</dbReference>
<comment type="caution">
    <text evidence="2">The sequence shown here is derived from an EMBL/GenBank/DDBJ whole genome shotgun (WGS) entry which is preliminary data.</text>
</comment>
<sequence>MNIDQLATWLLAEGRAVPDTLVPCTPAEIDEVREAQQIRLPAEYERFLGTMGRRAGNLLRGTDVFYPAIVELADEFRAAADEFGVASGSVLLGMHQGYVLYWLDVDGRVCSFTEGDSEAGPTWPSLPGFLADQAGAELRLLQGGDPVFAVLGPAVPDAGGVRVPGRCHAGPVRVGDRFAYADGLAVSLRVESISCYGRSVPELDAGVSAELVLSGDGELAPGVHLRS</sequence>
<dbReference type="SUPFAM" id="SSF160631">
    <property type="entry name" value="SMI1/KNR4-like"/>
    <property type="match status" value="1"/>
</dbReference>
<dbReference type="InterPro" id="IPR018958">
    <property type="entry name" value="Knr4/Smi1-like_dom"/>
</dbReference>
<dbReference type="Proteomes" id="UP000292003">
    <property type="component" value="Unassembled WGS sequence"/>
</dbReference>
<feature type="domain" description="Knr4/Smi1-like" evidence="1">
    <location>
        <begin position="23"/>
        <end position="131"/>
    </location>
</feature>
<proteinExistence type="predicted"/>